<keyword evidence="1" id="KW-1133">Transmembrane helix</keyword>
<evidence type="ECO:0000313" key="2">
    <source>
        <dbReference type="EMBL" id="MCH4286129.1"/>
    </source>
</evidence>
<gene>
    <name evidence="2" type="ORF">LQE99_13465</name>
</gene>
<reference evidence="2 3" key="1">
    <citation type="submission" date="2022-02" db="EMBL/GenBank/DDBJ databases">
        <title>Genome of Erysipelotrichaceae sp. nov. NSJ-176 isolated from human feces.</title>
        <authorList>
            <person name="Abdugheni R."/>
        </authorList>
    </citation>
    <scope>NUCLEOTIDE SEQUENCE [LARGE SCALE GENOMIC DNA]</scope>
    <source>
        <strain evidence="2 3">NSJ-176</strain>
    </source>
</reference>
<organism evidence="2 3">
    <name type="scientific">Amedibacillus hominis</name>
    <dbReference type="NCBI Taxonomy" id="2897776"/>
    <lineage>
        <taxon>Bacteria</taxon>
        <taxon>Bacillati</taxon>
        <taxon>Bacillota</taxon>
        <taxon>Erysipelotrichia</taxon>
        <taxon>Erysipelotrichales</taxon>
        <taxon>Erysipelotrichaceae</taxon>
        <taxon>Amedibacillus</taxon>
    </lineage>
</organism>
<accession>A0ABS9R8Z3</accession>
<evidence type="ECO:0000256" key="1">
    <source>
        <dbReference type="SAM" id="Phobius"/>
    </source>
</evidence>
<evidence type="ECO:0000313" key="3">
    <source>
        <dbReference type="Proteomes" id="UP001202402"/>
    </source>
</evidence>
<name>A0ABS9R8Z3_9FIRM</name>
<protein>
    <submittedName>
        <fullName evidence="2">Uncharacterized protein</fullName>
    </submittedName>
</protein>
<keyword evidence="3" id="KW-1185">Reference proteome</keyword>
<feature type="transmembrane region" description="Helical" evidence="1">
    <location>
        <begin position="7"/>
        <end position="28"/>
    </location>
</feature>
<dbReference type="RefSeq" id="WP_117453139.1">
    <property type="nucleotide sequence ID" value="NZ_JAKVPQ010000011.1"/>
</dbReference>
<comment type="caution">
    <text evidence="2">The sequence shown here is derived from an EMBL/GenBank/DDBJ whole genome shotgun (WGS) entry which is preliminary data.</text>
</comment>
<keyword evidence="1" id="KW-0472">Membrane</keyword>
<dbReference type="Proteomes" id="UP001202402">
    <property type="component" value="Unassembled WGS sequence"/>
</dbReference>
<feature type="transmembrane region" description="Helical" evidence="1">
    <location>
        <begin position="34"/>
        <end position="54"/>
    </location>
</feature>
<proteinExistence type="predicted"/>
<dbReference type="EMBL" id="JAKVPQ010000011">
    <property type="protein sequence ID" value="MCH4286129.1"/>
    <property type="molecule type" value="Genomic_DNA"/>
</dbReference>
<keyword evidence="1" id="KW-0812">Transmembrane</keyword>
<sequence>MHDFKENLLAILVILMFTFWYLYTGYLLVDYLQLGFVFLMIGSGVLLIIILAVLRTMHIMKKREY</sequence>